<gene>
    <name evidence="1" type="ORF">XELAEV_18011952mg</name>
</gene>
<dbReference type="AlphaFoldDB" id="A0A974DLV2"/>
<evidence type="ECO:0000313" key="1">
    <source>
        <dbReference type="EMBL" id="OCT94284.1"/>
    </source>
</evidence>
<evidence type="ECO:0000313" key="2">
    <source>
        <dbReference type="Proteomes" id="UP000694892"/>
    </source>
</evidence>
<sequence length="98" mass="11182">MSLLSCLCDSLLLTVNRKVSQVGKVIHMGKLSLHTLYSACRVQLPYFGVPYMGIRHIVKVHLDQQWKHNRISITGRAYNKNGFINFLVTVLKIIVKSE</sequence>
<dbReference type="Proteomes" id="UP000694892">
    <property type="component" value="Chromosome 2L"/>
</dbReference>
<dbReference type="EMBL" id="CM004468">
    <property type="protein sequence ID" value="OCT94284.1"/>
    <property type="molecule type" value="Genomic_DNA"/>
</dbReference>
<reference evidence="2" key="1">
    <citation type="journal article" date="2016" name="Nature">
        <title>Genome evolution in the allotetraploid frog Xenopus laevis.</title>
        <authorList>
            <person name="Session A.M."/>
            <person name="Uno Y."/>
            <person name="Kwon T."/>
            <person name="Chapman J.A."/>
            <person name="Toyoda A."/>
            <person name="Takahashi S."/>
            <person name="Fukui A."/>
            <person name="Hikosaka A."/>
            <person name="Suzuki A."/>
            <person name="Kondo M."/>
            <person name="van Heeringen S.J."/>
            <person name="Quigley I."/>
            <person name="Heinz S."/>
            <person name="Ogino H."/>
            <person name="Ochi H."/>
            <person name="Hellsten U."/>
            <person name="Lyons J.B."/>
            <person name="Simakov O."/>
            <person name="Putnam N."/>
            <person name="Stites J."/>
            <person name="Kuroki Y."/>
            <person name="Tanaka T."/>
            <person name="Michiue T."/>
            <person name="Watanabe M."/>
            <person name="Bogdanovic O."/>
            <person name="Lister R."/>
            <person name="Georgiou G."/>
            <person name="Paranjpe S.S."/>
            <person name="van Kruijsbergen I."/>
            <person name="Shu S."/>
            <person name="Carlson J."/>
            <person name="Kinoshita T."/>
            <person name="Ohta Y."/>
            <person name="Mawaribuchi S."/>
            <person name="Jenkins J."/>
            <person name="Grimwood J."/>
            <person name="Schmutz J."/>
            <person name="Mitros T."/>
            <person name="Mozaffari S.V."/>
            <person name="Suzuki Y."/>
            <person name="Haramoto Y."/>
            <person name="Yamamoto T.S."/>
            <person name="Takagi C."/>
            <person name="Heald R."/>
            <person name="Miller K."/>
            <person name="Haudenschild C."/>
            <person name="Kitzman J."/>
            <person name="Nakayama T."/>
            <person name="Izutsu Y."/>
            <person name="Robert J."/>
            <person name="Fortriede J."/>
            <person name="Burns K."/>
            <person name="Lotay V."/>
            <person name="Karimi K."/>
            <person name="Yasuoka Y."/>
            <person name="Dichmann D.S."/>
            <person name="Flajnik M.F."/>
            <person name="Houston D.W."/>
            <person name="Shendure J."/>
            <person name="DuPasquier L."/>
            <person name="Vize P.D."/>
            <person name="Zorn A.M."/>
            <person name="Ito M."/>
            <person name="Marcotte E.M."/>
            <person name="Wallingford J.B."/>
            <person name="Ito Y."/>
            <person name="Asashima M."/>
            <person name="Ueno N."/>
            <person name="Matsuda Y."/>
            <person name="Veenstra G.J."/>
            <person name="Fujiyama A."/>
            <person name="Harland R.M."/>
            <person name="Taira M."/>
            <person name="Rokhsar D.S."/>
        </authorList>
    </citation>
    <scope>NUCLEOTIDE SEQUENCE [LARGE SCALE GENOMIC DNA]</scope>
    <source>
        <strain evidence="2">J</strain>
    </source>
</reference>
<protein>
    <submittedName>
        <fullName evidence="1">Uncharacterized protein</fullName>
    </submittedName>
</protein>
<name>A0A974DLV2_XENLA</name>
<accession>A0A974DLV2</accession>
<proteinExistence type="predicted"/>
<organism evidence="1 2">
    <name type="scientific">Xenopus laevis</name>
    <name type="common">African clawed frog</name>
    <dbReference type="NCBI Taxonomy" id="8355"/>
    <lineage>
        <taxon>Eukaryota</taxon>
        <taxon>Metazoa</taxon>
        <taxon>Chordata</taxon>
        <taxon>Craniata</taxon>
        <taxon>Vertebrata</taxon>
        <taxon>Euteleostomi</taxon>
        <taxon>Amphibia</taxon>
        <taxon>Batrachia</taxon>
        <taxon>Anura</taxon>
        <taxon>Pipoidea</taxon>
        <taxon>Pipidae</taxon>
        <taxon>Xenopodinae</taxon>
        <taxon>Xenopus</taxon>
        <taxon>Xenopus</taxon>
    </lineage>
</organism>